<dbReference type="InterPro" id="IPR004303">
    <property type="entry name" value="PAD"/>
</dbReference>
<evidence type="ECO:0000259" key="5">
    <source>
        <dbReference type="Pfam" id="PF03068"/>
    </source>
</evidence>
<dbReference type="Gene3D" id="3.75.10.10">
    <property type="entry name" value="L-arginine/glycine Amidinotransferase, Chain A"/>
    <property type="match status" value="1"/>
</dbReference>
<dbReference type="PIRSF" id="PIRSF001247">
    <property type="entry name" value="Protein-arginine_deiminase"/>
    <property type="match status" value="1"/>
</dbReference>
<evidence type="ECO:0000313" key="9">
    <source>
        <dbReference type="RefSeq" id="XP_015268053.1"/>
    </source>
</evidence>
<dbReference type="Gene3D" id="2.60.40.1860">
    <property type="entry name" value="Protein-arginine deiminase, N-terminal domain"/>
    <property type="match status" value="1"/>
</dbReference>
<keyword evidence="4" id="KW-0106">Calcium</keyword>
<dbReference type="SUPFAM" id="SSF55909">
    <property type="entry name" value="Pentein"/>
    <property type="match status" value="1"/>
</dbReference>
<dbReference type="InterPro" id="IPR038685">
    <property type="entry name" value="PAD_N_sf"/>
</dbReference>
<evidence type="ECO:0000256" key="1">
    <source>
        <dbReference type="ARBA" id="ARBA00004496"/>
    </source>
</evidence>
<feature type="domain" description="Protein-arginine deiminase (PAD) N-terminal" evidence="6">
    <location>
        <begin position="4"/>
        <end position="113"/>
    </location>
</feature>
<evidence type="ECO:0000313" key="8">
    <source>
        <dbReference type="Proteomes" id="UP000694871"/>
    </source>
</evidence>
<evidence type="ECO:0000256" key="3">
    <source>
        <dbReference type="ARBA" id="ARBA00022490"/>
    </source>
</evidence>
<comment type="catalytic activity">
    <reaction evidence="4">
        <text>L-arginyl-[protein] + H2O = L-citrullyl-[protein] + NH4(+)</text>
        <dbReference type="Rhea" id="RHEA:18089"/>
        <dbReference type="Rhea" id="RHEA-COMP:10532"/>
        <dbReference type="Rhea" id="RHEA-COMP:10588"/>
        <dbReference type="ChEBI" id="CHEBI:15377"/>
        <dbReference type="ChEBI" id="CHEBI:28938"/>
        <dbReference type="ChEBI" id="CHEBI:29965"/>
        <dbReference type="ChEBI" id="CHEBI:83397"/>
        <dbReference type="EC" id="3.5.3.15"/>
    </reaction>
</comment>
<organism evidence="8 9">
    <name type="scientific">Gekko japonicus</name>
    <name type="common">Schlegel's Japanese gecko</name>
    <dbReference type="NCBI Taxonomy" id="146911"/>
    <lineage>
        <taxon>Eukaryota</taxon>
        <taxon>Metazoa</taxon>
        <taxon>Chordata</taxon>
        <taxon>Craniata</taxon>
        <taxon>Vertebrata</taxon>
        <taxon>Euteleostomi</taxon>
        <taxon>Lepidosauria</taxon>
        <taxon>Squamata</taxon>
        <taxon>Bifurcata</taxon>
        <taxon>Gekkota</taxon>
        <taxon>Gekkonidae</taxon>
        <taxon>Gekkoninae</taxon>
        <taxon>Gekko</taxon>
    </lineage>
</organism>
<evidence type="ECO:0000256" key="2">
    <source>
        <dbReference type="ARBA" id="ARBA00008166"/>
    </source>
</evidence>
<dbReference type="PANTHER" id="PTHR10837">
    <property type="entry name" value="PEPTIDYLARGININE DEIMINASE"/>
    <property type="match status" value="1"/>
</dbReference>
<name>A0ABM1K2W6_GEKJA</name>
<dbReference type="InterPro" id="IPR013530">
    <property type="entry name" value="PAD_C"/>
</dbReference>
<dbReference type="Gene3D" id="2.60.40.1700">
    <property type="entry name" value="Protein-arginine deiminase, central domain"/>
    <property type="match status" value="1"/>
</dbReference>
<dbReference type="SUPFAM" id="SSF49503">
    <property type="entry name" value="Cupredoxins"/>
    <property type="match status" value="1"/>
</dbReference>
<dbReference type="CDD" id="cd04214">
    <property type="entry name" value="PAD_N"/>
    <property type="match status" value="1"/>
</dbReference>
<dbReference type="InterPro" id="IPR008972">
    <property type="entry name" value="Cupredoxin"/>
</dbReference>
<sequence length="669" mass="74419">MTTKQRVVRVCTERPTYAVCVLGTEISLDVSGCIPKGATHFGVQGTAGLRIALIYDPKFVTESTGALRWPLKSGVEVIVSMNRPSSAVNDNKVRVSYYGPTGEILANALLYLTFVAISLNADTNRNGVVQTNSTNKKKWTWGPNGKGAVLLVNCDRDGPSFGNMDSAYSHVRSQEDLQDMSLVILTTEGPAGVFENHKLLLQVSVSDASKLRVFHDGGNASLSSYKPVLGPDKLSYTVDVSGGGKQQRSFFVEGLAFPDAGFEGLLYLNATLLEASGQNSLDTPVFSDTVVFRVAPWIMTPNTMKPLEVFVCSFEKQSLPNKSFVEAVRTLAKEANCKLTVCPKEENWGDQWIQDEMEFGYMEAPHKLFPVVFDSPRNRDLDAYVKKFLGPDFGYVTREPKNQSDVSDLDSFGNLDVSPPVTVEGKEYPLGRILIGNSLPGALEGAGSRKMSQVVRDFLYAQKVQSPVELYSDWLSVGHVDEFLTFVPAPDRKGFRLLLASPFACYKLFKEKQSEGYGDVLLESSNKERKKTIDEILKNKTYYRDNTYAQKCIDWNRCILKRKLGLSEGDIIDIPQLFTLNWSRAEAAFPNMVNMLVLGKHLGIPKPFGPIIDGQCCLEAEVRSLLEPLGLTCTFINDFFFYHVDQGEVHCGTNVRREPFSFHWWNIVP</sequence>
<reference evidence="9" key="1">
    <citation type="submission" date="2025-08" db="UniProtKB">
        <authorList>
            <consortium name="RefSeq"/>
        </authorList>
    </citation>
    <scope>IDENTIFICATION</scope>
</reference>
<dbReference type="GeneID" id="107111586"/>
<keyword evidence="3 4" id="KW-0963">Cytoplasm</keyword>
<dbReference type="PANTHER" id="PTHR10837:SF11">
    <property type="entry name" value="PROTEIN-ARGININE DEIMINASE TYPE-1"/>
    <property type="match status" value="1"/>
</dbReference>
<dbReference type="Proteomes" id="UP000694871">
    <property type="component" value="Unplaced"/>
</dbReference>
<keyword evidence="8" id="KW-1185">Reference proteome</keyword>
<comment type="cofactor">
    <cofactor evidence="4">
        <name>Ca(2+)</name>
        <dbReference type="ChEBI" id="CHEBI:29108"/>
    </cofactor>
</comment>
<dbReference type="RefSeq" id="XP_015268053.1">
    <property type="nucleotide sequence ID" value="XM_015412567.1"/>
</dbReference>
<comment type="subcellular location">
    <subcellularLocation>
        <location evidence="1 4">Cytoplasm</location>
    </subcellularLocation>
</comment>
<dbReference type="EC" id="3.5.3.15" evidence="4"/>
<comment type="function">
    <text evidence="4">Catalyzes the deimination of arginine residues of proteins.</text>
</comment>
<accession>A0ABM1K2W6</accession>
<dbReference type="Pfam" id="PF08527">
    <property type="entry name" value="PAD_M"/>
    <property type="match status" value="1"/>
</dbReference>
<evidence type="ECO:0000259" key="7">
    <source>
        <dbReference type="Pfam" id="PF08527"/>
    </source>
</evidence>
<feature type="domain" description="Protein-arginine deiminase C-terminal" evidence="5">
    <location>
        <begin position="285"/>
        <end position="666"/>
    </location>
</feature>
<dbReference type="InterPro" id="IPR013732">
    <property type="entry name" value="PAD_N"/>
</dbReference>
<dbReference type="InterPro" id="IPR036556">
    <property type="entry name" value="PAD_central_sf"/>
</dbReference>
<evidence type="ECO:0000259" key="6">
    <source>
        <dbReference type="Pfam" id="PF08526"/>
    </source>
</evidence>
<proteinExistence type="inferred from homology"/>
<feature type="domain" description="Protein-arginine deiminase (PAD) central" evidence="7">
    <location>
        <begin position="115"/>
        <end position="274"/>
    </location>
</feature>
<comment type="similarity">
    <text evidence="2 4">Belongs to the protein arginine deiminase family.</text>
</comment>
<protein>
    <recommendedName>
        <fullName evidence="4">Protein-arginine deiminase</fullName>
        <ecNumber evidence="4">3.5.3.15</ecNumber>
    </recommendedName>
</protein>
<dbReference type="InterPro" id="IPR013733">
    <property type="entry name" value="Prot_Arg_deaminase_cen_dom"/>
</dbReference>
<dbReference type="SUPFAM" id="SSF110083">
    <property type="entry name" value="Peptidylarginine deiminase Pad4, middle domain"/>
    <property type="match status" value="1"/>
</dbReference>
<dbReference type="Pfam" id="PF08526">
    <property type="entry name" value="PAD_N"/>
    <property type="match status" value="1"/>
</dbReference>
<dbReference type="Pfam" id="PF03068">
    <property type="entry name" value="PAD"/>
    <property type="match status" value="1"/>
</dbReference>
<keyword evidence="4" id="KW-0378">Hydrolase</keyword>
<evidence type="ECO:0000256" key="4">
    <source>
        <dbReference type="PIRNR" id="PIRNR001247"/>
    </source>
</evidence>
<gene>
    <name evidence="9" type="primary">LOC107111586</name>
</gene>